<dbReference type="Proteomes" id="UP000261540">
    <property type="component" value="Unplaced"/>
</dbReference>
<reference evidence="2" key="1">
    <citation type="submission" date="2025-08" db="UniProtKB">
        <authorList>
            <consortium name="Ensembl"/>
        </authorList>
    </citation>
    <scope>IDENTIFICATION</scope>
</reference>
<feature type="compositionally biased region" description="Polar residues" evidence="1">
    <location>
        <begin position="186"/>
        <end position="197"/>
    </location>
</feature>
<organism evidence="2 3">
    <name type="scientific">Paramormyrops kingsleyae</name>
    <dbReference type="NCBI Taxonomy" id="1676925"/>
    <lineage>
        <taxon>Eukaryota</taxon>
        <taxon>Metazoa</taxon>
        <taxon>Chordata</taxon>
        <taxon>Craniata</taxon>
        <taxon>Vertebrata</taxon>
        <taxon>Euteleostomi</taxon>
        <taxon>Actinopterygii</taxon>
        <taxon>Neopterygii</taxon>
        <taxon>Teleostei</taxon>
        <taxon>Osteoglossocephala</taxon>
        <taxon>Osteoglossomorpha</taxon>
        <taxon>Osteoglossiformes</taxon>
        <taxon>Mormyridae</taxon>
        <taxon>Paramormyrops</taxon>
    </lineage>
</organism>
<accession>A0A3B3R2S8</accession>
<feature type="region of interest" description="Disordered" evidence="1">
    <location>
        <begin position="277"/>
        <end position="410"/>
    </location>
</feature>
<dbReference type="Ensembl" id="ENSPKIT00000036596.1">
    <property type="protein sequence ID" value="ENSPKIP00000012210.1"/>
    <property type="gene ID" value="ENSPKIG00000000084.1"/>
</dbReference>
<reference evidence="2" key="2">
    <citation type="submission" date="2025-09" db="UniProtKB">
        <authorList>
            <consortium name="Ensembl"/>
        </authorList>
    </citation>
    <scope>IDENTIFICATION</scope>
</reference>
<feature type="compositionally biased region" description="Polar residues" evidence="1">
    <location>
        <begin position="285"/>
        <end position="294"/>
    </location>
</feature>
<protein>
    <submittedName>
        <fullName evidence="2">Small nuclear RNA activating complex polypeptide 2</fullName>
    </submittedName>
</protein>
<proteinExistence type="predicted"/>
<evidence type="ECO:0000313" key="3">
    <source>
        <dbReference type="Proteomes" id="UP000261540"/>
    </source>
</evidence>
<dbReference type="PANTHER" id="PTHR15132:SF1">
    <property type="entry name" value="SNRNA-ACTIVATING PROTEIN COMPLEX SUBUNIT 2"/>
    <property type="match status" value="1"/>
</dbReference>
<dbReference type="GeneTree" id="ENSGT00390000017407"/>
<dbReference type="OrthoDB" id="5990578at2759"/>
<feature type="compositionally biased region" description="Low complexity" evidence="1">
    <location>
        <begin position="146"/>
        <end position="155"/>
    </location>
</feature>
<dbReference type="AlphaFoldDB" id="A0A3B3R2S8"/>
<feature type="compositionally biased region" description="Polar residues" evidence="1">
    <location>
        <begin position="371"/>
        <end position="397"/>
    </location>
</feature>
<dbReference type="CTD" id="6618"/>
<dbReference type="InterPro" id="IPR021281">
    <property type="entry name" value="SNAPC2"/>
</dbReference>
<dbReference type="KEGG" id="pki:111846297"/>
<evidence type="ECO:0000256" key="1">
    <source>
        <dbReference type="SAM" id="MobiDB-lite"/>
    </source>
</evidence>
<dbReference type="Pfam" id="PF11035">
    <property type="entry name" value="SNAPC2"/>
    <property type="match status" value="1"/>
</dbReference>
<feature type="region of interest" description="Disordered" evidence="1">
    <location>
        <begin position="146"/>
        <end position="199"/>
    </location>
</feature>
<dbReference type="GO" id="GO:0016251">
    <property type="term" value="F:RNA polymerase II general transcription initiation factor activity"/>
    <property type="evidence" value="ECO:0007669"/>
    <property type="project" value="InterPro"/>
</dbReference>
<dbReference type="GO" id="GO:0009301">
    <property type="term" value="P:snRNA transcription"/>
    <property type="evidence" value="ECO:0007669"/>
    <property type="project" value="InterPro"/>
</dbReference>
<sequence length="440" mass="48753">MKPPSRRREIPQRFMRQQPERLKVRGDWCGWSRAERRRLMIELRKQSCKPELDINILKEKLPKRSTIEITSFLQKLKSRVGKMVATYVQRQLREERLARVPTQVWEKLAQDMAGSMEEAISSAFSQMLVIGATEPCSLLHSLPPCSLDSSEPSSSGVRTITRKSLSRSASPKAVSPSLKSPAQGKPCSSSTDQQPEPAQQAFLSHFRKSEHTVNFENIYRFLNALSKKAKEPTLTAMESGVVLDLLLSLPEELPLLDCQELQHHLCQIHAQLNATAEEPHPCGRQGSNPISSSVVHMPPSEKDVQTEDNSTNKQHGQTDVSESSNTSASELVGDRACCSHGDEDAGHSLKNSLNQTNQKEDEKDRAAKGSPGQQRDTLANAGTMTMQIQTESNQNAPTSPPSPRTDKANWANVGHCPMNPFMIPLKLLARSATPLMEDGP</sequence>
<feature type="compositionally biased region" description="Basic and acidic residues" evidence="1">
    <location>
        <begin position="358"/>
        <end position="367"/>
    </location>
</feature>
<evidence type="ECO:0000313" key="2">
    <source>
        <dbReference type="Ensembl" id="ENSPKIP00000012210.1"/>
    </source>
</evidence>
<name>A0A3B3R2S8_9TELE</name>
<dbReference type="GO" id="GO:0016604">
    <property type="term" value="C:nuclear body"/>
    <property type="evidence" value="ECO:0007669"/>
    <property type="project" value="TreeGrafter"/>
</dbReference>
<dbReference type="PANTHER" id="PTHR15132">
    <property type="entry name" value="SNRNA-ACTIVATING PROTEIN COMPLEX SUBUNIT 2"/>
    <property type="match status" value="1"/>
</dbReference>
<keyword evidence="3" id="KW-1185">Reference proteome</keyword>
<feature type="compositionally biased region" description="Polar residues" evidence="1">
    <location>
        <begin position="307"/>
        <end position="329"/>
    </location>
</feature>